<proteinExistence type="predicted"/>
<gene>
    <name evidence="1" type="ORF">FCN74_10155</name>
</gene>
<dbReference type="Pfam" id="PF08843">
    <property type="entry name" value="AbiEii"/>
    <property type="match status" value="1"/>
</dbReference>
<organism evidence="1 2">
    <name type="scientific">Mesohalobacter halotolerans</name>
    <dbReference type="NCBI Taxonomy" id="1883405"/>
    <lineage>
        <taxon>Bacteria</taxon>
        <taxon>Pseudomonadati</taxon>
        <taxon>Bacteroidota</taxon>
        <taxon>Flavobacteriia</taxon>
        <taxon>Flavobacteriales</taxon>
        <taxon>Flavobacteriaceae</taxon>
        <taxon>Mesohalobacter</taxon>
    </lineage>
</organism>
<accession>A0A4V6AL91</accession>
<name>A0A4V6AL91_9FLAO</name>
<dbReference type="EMBL" id="SWMU01000004">
    <property type="protein sequence ID" value="TKS55665.1"/>
    <property type="molecule type" value="Genomic_DNA"/>
</dbReference>
<dbReference type="AlphaFoldDB" id="A0A4V6AL91"/>
<dbReference type="InterPro" id="IPR014942">
    <property type="entry name" value="AbiEii"/>
</dbReference>
<keyword evidence="2" id="KW-1185">Reference proteome</keyword>
<dbReference type="Proteomes" id="UP000306552">
    <property type="component" value="Unassembled WGS sequence"/>
</dbReference>
<keyword evidence="1" id="KW-0808">Transferase</keyword>
<reference evidence="1 2" key="1">
    <citation type="submission" date="2019-04" db="EMBL/GenBank/DDBJ databases">
        <title>Psychroflexus halotolerans sp. nov., isolated from a marine solar saltern.</title>
        <authorList>
            <person name="Feng X."/>
        </authorList>
    </citation>
    <scope>NUCLEOTIDE SEQUENCE [LARGE SCALE GENOMIC DNA]</scope>
    <source>
        <strain evidence="1 2">WDS2C27</strain>
    </source>
</reference>
<dbReference type="Gene3D" id="3.10.450.620">
    <property type="entry name" value="JHP933, nucleotidyltransferase-like core domain"/>
    <property type="match status" value="1"/>
</dbReference>
<comment type="caution">
    <text evidence="1">The sequence shown here is derived from an EMBL/GenBank/DDBJ whole genome shotgun (WGS) entry which is preliminary data.</text>
</comment>
<evidence type="ECO:0000313" key="1">
    <source>
        <dbReference type="EMBL" id="TKS55665.1"/>
    </source>
</evidence>
<evidence type="ECO:0000313" key="2">
    <source>
        <dbReference type="Proteomes" id="UP000306552"/>
    </source>
</evidence>
<protein>
    <submittedName>
        <fullName evidence="1">Nucleotidyl transferase AbiEii/AbiGii toxin family protein</fullName>
    </submittedName>
</protein>
<sequence length="282" mass="33241">MILQKEIIEQAKQWQVPADTVDKDYVLGHFLSVFIEKYKDDLVFKGGTCLRKCYIENYRFSEDLDFTAVDKAFVLEQKTLSKIVKQVTAQTGILFFIEPIKKLLFKNELKGYQVKLKYWGANHSRNQAPPPHNRWNTKIKLEISTDESLLLESSTQVIMHPYSDALTGLNNINCYDLKEVISEKLRALKQRSYTAPRDFYDLYYLTKDFNKEDWHTIKLYFLKKMKLKNLEYTSPKDLIEESKLTNVEKAWKNSIQHQIKIENQADAHKIITTVAQRIKKYL</sequence>
<dbReference type="RefSeq" id="WP_138932492.1">
    <property type="nucleotide sequence ID" value="NZ_SWMU01000004.1"/>
</dbReference>
<dbReference type="GO" id="GO:0016740">
    <property type="term" value="F:transferase activity"/>
    <property type="evidence" value="ECO:0007669"/>
    <property type="project" value="UniProtKB-KW"/>
</dbReference>
<dbReference type="OrthoDB" id="9780929at2"/>